<organism evidence="6 7">
    <name type="scientific">Gloeophyllum trabeum (strain ATCC 11539 / FP-39264 / Madison 617)</name>
    <name type="common">Brown rot fungus</name>
    <dbReference type="NCBI Taxonomy" id="670483"/>
    <lineage>
        <taxon>Eukaryota</taxon>
        <taxon>Fungi</taxon>
        <taxon>Dikarya</taxon>
        <taxon>Basidiomycota</taxon>
        <taxon>Agaricomycotina</taxon>
        <taxon>Agaricomycetes</taxon>
        <taxon>Gloeophyllales</taxon>
        <taxon>Gloeophyllaceae</taxon>
        <taxon>Gloeophyllum</taxon>
    </lineage>
</organism>
<evidence type="ECO:0000256" key="4">
    <source>
        <dbReference type="PIRSR" id="PIRSR005739-1"/>
    </source>
</evidence>
<protein>
    <submittedName>
        <fullName evidence="6">S-adenosyl-L-methionine-dependent methyltransferase</fullName>
    </submittedName>
</protein>
<dbReference type="RefSeq" id="XP_007862667.1">
    <property type="nucleotide sequence ID" value="XM_007864476.1"/>
</dbReference>
<evidence type="ECO:0000313" key="7">
    <source>
        <dbReference type="Proteomes" id="UP000030669"/>
    </source>
</evidence>
<dbReference type="OrthoDB" id="1606438at2759"/>
<proteinExistence type="predicted"/>
<keyword evidence="7" id="KW-1185">Reference proteome</keyword>
<dbReference type="EMBL" id="KB469297">
    <property type="protein sequence ID" value="EPQ59774.1"/>
    <property type="molecule type" value="Genomic_DNA"/>
</dbReference>
<dbReference type="InterPro" id="IPR029063">
    <property type="entry name" value="SAM-dependent_MTases_sf"/>
</dbReference>
<evidence type="ECO:0000313" key="6">
    <source>
        <dbReference type="EMBL" id="EPQ59774.1"/>
    </source>
</evidence>
<dbReference type="PANTHER" id="PTHR43712">
    <property type="entry name" value="PUTATIVE (AFU_ORTHOLOGUE AFUA_4G14580)-RELATED"/>
    <property type="match status" value="1"/>
</dbReference>
<feature type="active site" description="Proton acceptor" evidence="4">
    <location>
        <position position="214"/>
    </location>
</feature>
<reference evidence="6 7" key="1">
    <citation type="journal article" date="2012" name="Science">
        <title>The Paleozoic origin of enzymatic lignin decomposition reconstructed from 31 fungal genomes.</title>
        <authorList>
            <person name="Floudas D."/>
            <person name="Binder M."/>
            <person name="Riley R."/>
            <person name="Barry K."/>
            <person name="Blanchette R.A."/>
            <person name="Henrissat B."/>
            <person name="Martinez A.T."/>
            <person name="Otillar R."/>
            <person name="Spatafora J.W."/>
            <person name="Yadav J.S."/>
            <person name="Aerts A."/>
            <person name="Benoit I."/>
            <person name="Boyd A."/>
            <person name="Carlson A."/>
            <person name="Copeland A."/>
            <person name="Coutinho P.M."/>
            <person name="de Vries R.P."/>
            <person name="Ferreira P."/>
            <person name="Findley K."/>
            <person name="Foster B."/>
            <person name="Gaskell J."/>
            <person name="Glotzer D."/>
            <person name="Gorecki P."/>
            <person name="Heitman J."/>
            <person name="Hesse C."/>
            <person name="Hori C."/>
            <person name="Igarashi K."/>
            <person name="Jurgens J.A."/>
            <person name="Kallen N."/>
            <person name="Kersten P."/>
            <person name="Kohler A."/>
            <person name="Kuees U."/>
            <person name="Kumar T.K.A."/>
            <person name="Kuo A."/>
            <person name="LaButti K."/>
            <person name="Larrondo L.F."/>
            <person name="Lindquist E."/>
            <person name="Ling A."/>
            <person name="Lombard V."/>
            <person name="Lucas S."/>
            <person name="Lundell T."/>
            <person name="Martin R."/>
            <person name="McLaughlin D.J."/>
            <person name="Morgenstern I."/>
            <person name="Morin E."/>
            <person name="Murat C."/>
            <person name="Nagy L.G."/>
            <person name="Nolan M."/>
            <person name="Ohm R.A."/>
            <person name="Patyshakuliyeva A."/>
            <person name="Rokas A."/>
            <person name="Ruiz-Duenas F.J."/>
            <person name="Sabat G."/>
            <person name="Salamov A."/>
            <person name="Samejima M."/>
            <person name="Schmutz J."/>
            <person name="Slot J.C."/>
            <person name="St John F."/>
            <person name="Stenlid J."/>
            <person name="Sun H."/>
            <person name="Sun S."/>
            <person name="Syed K."/>
            <person name="Tsang A."/>
            <person name="Wiebenga A."/>
            <person name="Young D."/>
            <person name="Pisabarro A."/>
            <person name="Eastwood D.C."/>
            <person name="Martin F."/>
            <person name="Cullen D."/>
            <person name="Grigoriev I.V."/>
            <person name="Hibbett D.S."/>
        </authorList>
    </citation>
    <scope>NUCLEOTIDE SEQUENCE [LARGE SCALE GENOMIC DNA]</scope>
    <source>
        <strain evidence="6 7">ATCC 11539</strain>
    </source>
</reference>
<dbReference type="eggNOG" id="KOG3178">
    <property type="taxonomic scope" value="Eukaryota"/>
</dbReference>
<dbReference type="InterPro" id="IPR016461">
    <property type="entry name" value="COMT-like"/>
</dbReference>
<dbReference type="STRING" id="670483.S7S1X6"/>
<keyword evidence="3" id="KW-0949">S-adenosyl-L-methionine</keyword>
<dbReference type="HOGENOM" id="CLU_005533_12_0_1"/>
<dbReference type="Pfam" id="PF00891">
    <property type="entry name" value="Methyltransf_2"/>
    <property type="match status" value="1"/>
</dbReference>
<dbReference type="OMA" id="TYLIRHV"/>
<feature type="domain" description="O-methyltransferase C-terminal" evidence="5">
    <location>
        <begin position="80"/>
        <end position="284"/>
    </location>
</feature>
<gene>
    <name evidence="6" type="ORF">GLOTRDRAFT_126071</name>
</gene>
<evidence type="ECO:0000256" key="3">
    <source>
        <dbReference type="ARBA" id="ARBA00022691"/>
    </source>
</evidence>
<evidence type="ECO:0000259" key="5">
    <source>
        <dbReference type="Pfam" id="PF00891"/>
    </source>
</evidence>
<dbReference type="SUPFAM" id="SSF53335">
    <property type="entry name" value="S-adenosyl-L-methionine-dependent methyltransferases"/>
    <property type="match status" value="1"/>
</dbReference>
<evidence type="ECO:0000256" key="2">
    <source>
        <dbReference type="ARBA" id="ARBA00022679"/>
    </source>
</evidence>
<dbReference type="GO" id="GO:0008171">
    <property type="term" value="F:O-methyltransferase activity"/>
    <property type="evidence" value="ECO:0007669"/>
    <property type="project" value="InterPro"/>
</dbReference>
<dbReference type="Proteomes" id="UP000030669">
    <property type="component" value="Unassembled WGS sequence"/>
</dbReference>
<accession>S7S1X6</accession>
<dbReference type="PANTHER" id="PTHR43712:SF2">
    <property type="entry name" value="O-METHYLTRANSFERASE CICE"/>
    <property type="match status" value="1"/>
</dbReference>
<evidence type="ECO:0000256" key="1">
    <source>
        <dbReference type="ARBA" id="ARBA00022603"/>
    </source>
</evidence>
<keyword evidence="2 6" id="KW-0808">Transferase</keyword>
<dbReference type="GeneID" id="19301321"/>
<dbReference type="PIRSF" id="PIRSF005739">
    <property type="entry name" value="O-mtase"/>
    <property type="match status" value="1"/>
</dbReference>
<dbReference type="InterPro" id="IPR001077">
    <property type="entry name" value="COMT_C"/>
</dbReference>
<dbReference type="PROSITE" id="PS51683">
    <property type="entry name" value="SAM_OMT_II"/>
    <property type="match status" value="1"/>
</dbReference>
<dbReference type="KEGG" id="gtr:GLOTRDRAFT_126071"/>
<keyword evidence="1 6" id="KW-0489">Methyltransferase</keyword>
<name>S7S1X6_GLOTA</name>
<sequence>MSCLLGCGYFEEVGGFGAREYRNNAFSDILKRDHPSSMADAVGFVGDEGFRAASRLLDSAKIRKDENGQVVKSLPAVNLAFGFQEPIFEWMSKPEEAWRGQRLGKAMQQLHRMSNGNVGIDYPWSTLTSPIIDVGGGIGSLELALLEDQRNIHLKFVIFDIPNTTENAAKLWSTQSTSMLSRVSFMAGDFLAPIPSDTNIPKGQPTYVVRHVLHDWTDDEVVTILSNVRNAMATNSLLLICDMLLQANSSRFVRATSMQLLALNNGITRTEGDMIHLLEKAGFSVRKVHKMRAVDSIIEAVIT</sequence>
<dbReference type="GO" id="GO:0032259">
    <property type="term" value="P:methylation"/>
    <property type="evidence" value="ECO:0007669"/>
    <property type="project" value="UniProtKB-KW"/>
</dbReference>
<dbReference type="AlphaFoldDB" id="S7S1X6"/>
<dbReference type="Gene3D" id="3.40.50.150">
    <property type="entry name" value="Vaccinia Virus protein VP39"/>
    <property type="match status" value="1"/>
</dbReference>